<evidence type="ECO:0000313" key="1">
    <source>
        <dbReference type="EMBL" id="JAB85501.1"/>
    </source>
</evidence>
<dbReference type="AlphaFoldDB" id="W8AXG7"/>
<reference evidence="1" key="1">
    <citation type="submission" date="2013-07" db="EMBL/GenBank/DDBJ databases">
        <authorList>
            <person name="Geib S."/>
        </authorList>
    </citation>
    <scope>NUCLEOTIDE SEQUENCE</scope>
</reference>
<evidence type="ECO:0008006" key="2">
    <source>
        <dbReference type="Google" id="ProtNLM"/>
    </source>
</evidence>
<sequence length="282" mass="31725">MTSLLSCGNAIGQKLDLTLKEEYLNGEQYMNDANTLDPEAYIIENAKCFLCDRNFVEGEGTFLIFEIRLRDDGGIDNPLSLILSTALGKDLDENSSHSPLLCESCNKNILEFERLLQKFCEKRMQIIKSYNRTVHKYNIDPIIIDCESEVTRGDSIYFDEISNNIIIDDLHCKNKSSNCDDSPNGSNESKEMESICVGADLVEEIIDCDPIEVDGSILNPDSPCMENNEDLINDIHCNGTISDISDKAEQGNSARKLRCGTESDLLLLMNLQQHTYHHEQLV</sequence>
<dbReference type="EMBL" id="GAMC01021055">
    <property type="protein sequence ID" value="JAB85500.1"/>
    <property type="molecule type" value="mRNA"/>
</dbReference>
<organism evidence="1">
    <name type="scientific">Ceratitis capitata</name>
    <name type="common">Mediterranean fruit fly</name>
    <name type="synonym">Tephritis capitata</name>
    <dbReference type="NCBI Taxonomy" id="7213"/>
    <lineage>
        <taxon>Eukaryota</taxon>
        <taxon>Metazoa</taxon>
        <taxon>Ecdysozoa</taxon>
        <taxon>Arthropoda</taxon>
        <taxon>Hexapoda</taxon>
        <taxon>Insecta</taxon>
        <taxon>Pterygota</taxon>
        <taxon>Neoptera</taxon>
        <taxon>Endopterygota</taxon>
        <taxon>Diptera</taxon>
        <taxon>Brachycera</taxon>
        <taxon>Muscomorpha</taxon>
        <taxon>Tephritoidea</taxon>
        <taxon>Tephritidae</taxon>
        <taxon>Ceratitis</taxon>
        <taxon>Ceratitis</taxon>
    </lineage>
</organism>
<dbReference type="OrthoDB" id="427030at2759"/>
<proteinExistence type="evidence at transcript level"/>
<dbReference type="EMBL" id="GAMC01021054">
    <property type="protein sequence ID" value="JAB85501.1"/>
    <property type="molecule type" value="mRNA"/>
</dbReference>
<protein>
    <recommendedName>
        <fullName evidence="2">ZAD domain-containing protein</fullName>
    </recommendedName>
</protein>
<reference evidence="1" key="2">
    <citation type="journal article" date="2014" name="BMC Genomics">
        <title>A genomic perspective to assessing quality of mass-reared SIT flies used in Mediterranean fruit fly (Ceratitis capitata) eradication in California.</title>
        <authorList>
            <person name="Calla B."/>
            <person name="Hall B."/>
            <person name="Hou S."/>
            <person name="Geib S.M."/>
        </authorList>
    </citation>
    <scope>NUCLEOTIDE SEQUENCE</scope>
</reference>
<accession>W8AXG7</accession>
<name>W8AXG7_CERCA</name>